<feature type="region of interest" description="Disordered" evidence="10">
    <location>
        <begin position="1428"/>
        <end position="1455"/>
    </location>
</feature>
<feature type="region of interest" description="Disordered" evidence="10">
    <location>
        <begin position="2584"/>
        <end position="2624"/>
    </location>
</feature>
<dbReference type="GO" id="GO:0016020">
    <property type="term" value="C:membrane"/>
    <property type="evidence" value="ECO:0007669"/>
    <property type="project" value="UniProtKB-SubCell"/>
</dbReference>
<feature type="compositionally biased region" description="Polar residues" evidence="10">
    <location>
        <begin position="2975"/>
        <end position="2984"/>
    </location>
</feature>
<feature type="transmembrane region" description="Helical" evidence="11">
    <location>
        <begin position="150"/>
        <end position="175"/>
    </location>
</feature>
<feature type="compositionally biased region" description="Basic and acidic residues" evidence="10">
    <location>
        <begin position="1681"/>
        <end position="1691"/>
    </location>
</feature>
<feature type="transmembrane region" description="Helical" evidence="11">
    <location>
        <begin position="798"/>
        <end position="815"/>
    </location>
</feature>
<feature type="compositionally biased region" description="Basic and acidic residues" evidence="10">
    <location>
        <begin position="3430"/>
        <end position="3443"/>
    </location>
</feature>
<evidence type="ECO:0000256" key="3">
    <source>
        <dbReference type="ARBA" id="ARBA00022448"/>
    </source>
</evidence>
<evidence type="ECO:0000256" key="6">
    <source>
        <dbReference type="ARBA" id="ARBA00022741"/>
    </source>
</evidence>
<keyword evidence="6" id="KW-0547">Nucleotide-binding</keyword>
<feature type="region of interest" description="Disordered" evidence="10">
    <location>
        <begin position="1681"/>
        <end position="1862"/>
    </location>
</feature>
<feature type="compositionally biased region" description="Low complexity" evidence="10">
    <location>
        <begin position="1641"/>
        <end position="1662"/>
    </location>
</feature>
<dbReference type="InterPro" id="IPR027417">
    <property type="entry name" value="P-loop_NTPase"/>
</dbReference>
<feature type="compositionally biased region" description="Basic residues" evidence="10">
    <location>
        <begin position="1514"/>
        <end position="1523"/>
    </location>
</feature>
<dbReference type="Pfam" id="PF00005">
    <property type="entry name" value="ABC_tran"/>
    <property type="match status" value="2"/>
</dbReference>
<dbReference type="InterPro" id="IPR003439">
    <property type="entry name" value="ABC_transporter-like_ATP-bd"/>
</dbReference>
<dbReference type="InterPro" id="IPR003593">
    <property type="entry name" value="AAA+_ATPase"/>
</dbReference>
<dbReference type="InterPro" id="IPR011527">
    <property type="entry name" value="ABC1_TM_dom"/>
</dbReference>
<feature type="transmembrane region" description="Helical" evidence="11">
    <location>
        <begin position="972"/>
        <end position="994"/>
    </location>
</feature>
<feature type="region of interest" description="Disordered" evidence="10">
    <location>
        <begin position="2427"/>
        <end position="2471"/>
    </location>
</feature>
<gene>
    <name evidence="12" type="ORF">CTOB1V02_LOCUS564</name>
</gene>
<feature type="region of interest" description="Disordered" evidence="10">
    <location>
        <begin position="1484"/>
        <end position="1550"/>
    </location>
</feature>
<dbReference type="InterPro" id="IPR030240">
    <property type="entry name" value="ABCC4_TMD1"/>
</dbReference>
<dbReference type="Gene3D" id="1.20.1560.10">
    <property type="entry name" value="ABC transporter type 1, transmembrane domain"/>
    <property type="match status" value="2"/>
</dbReference>
<feature type="compositionally biased region" description="Low complexity" evidence="10">
    <location>
        <begin position="2180"/>
        <end position="2194"/>
    </location>
</feature>
<feature type="compositionally biased region" description="Low complexity" evidence="10">
    <location>
        <begin position="1489"/>
        <end position="1500"/>
    </location>
</feature>
<feature type="region of interest" description="Disordered" evidence="10">
    <location>
        <begin position="2900"/>
        <end position="3512"/>
    </location>
</feature>
<dbReference type="PROSITE" id="PS00211">
    <property type="entry name" value="ABC_TRANSPORTER_1"/>
    <property type="match status" value="1"/>
</dbReference>
<keyword evidence="9 11" id="KW-0472">Membrane</keyword>
<dbReference type="PANTHER" id="PTHR24223">
    <property type="entry name" value="ATP-BINDING CASSETTE SUB-FAMILY C"/>
    <property type="match status" value="1"/>
</dbReference>
<feature type="compositionally biased region" description="Polar residues" evidence="10">
    <location>
        <begin position="3482"/>
        <end position="3493"/>
    </location>
</feature>
<dbReference type="FunFam" id="3.40.50.300:FF:000163">
    <property type="entry name" value="Multidrug resistance-associated protein member 4"/>
    <property type="match status" value="1"/>
</dbReference>
<dbReference type="InterPro" id="IPR050173">
    <property type="entry name" value="ABC_transporter_C-like"/>
</dbReference>
<dbReference type="EMBL" id="OB660073">
    <property type="protein sequence ID" value="CAD7222562.1"/>
    <property type="molecule type" value="Genomic_DNA"/>
</dbReference>
<dbReference type="SUPFAM" id="SSF52540">
    <property type="entry name" value="P-loop containing nucleoside triphosphate hydrolases"/>
    <property type="match status" value="2"/>
</dbReference>
<dbReference type="Gene3D" id="3.40.50.300">
    <property type="entry name" value="P-loop containing nucleotide triphosphate hydrolases"/>
    <property type="match status" value="2"/>
</dbReference>
<dbReference type="GO" id="GO:0016887">
    <property type="term" value="F:ATP hydrolysis activity"/>
    <property type="evidence" value="ECO:0007669"/>
    <property type="project" value="InterPro"/>
</dbReference>
<keyword evidence="7" id="KW-0067">ATP-binding</keyword>
<dbReference type="Pfam" id="PF00664">
    <property type="entry name" value="ABC_membrane"/>
    <property type="match status" value="2"/>
</dbReference>
<evidence type="ECO:0000256" key="7">
    <source>
        <dbReference type="ARBA" id="ARBA00022840"/>
    </source>
</evidence>
<dbReference type="OrthoDB" id="6500128at2759"/>
<feature type="transmembrane region" description="Helical" evidence="11">
    <location>
        <begin position="112"/>
        <end position="138"/>
    </location>
</feature>
<feature type="region of interest" description="Disordered" evidence="10">
    <location>
        <begin position="1928"/>
        <end position="1992"/>
    </location>
</feature>
<feature type="region of interest" description="Disordered" evidence="10">
    <location>
        <begin position="2043"/>
        <end position="2064"/>
    </location>
</feature>
<dbReference type="GO" id="GO:0140359">
    <property type="term" value="F:ABC-type transporter activity"/>
    <property type="evidence" value="ECO:0007669"/>
    <property type="project" value="InterPro"/>
</dbReference>
<dbReference type="SMART" id="SM00382">
    <property type="entry name" value="AAA"/>
    <property type="match status" value="2"/>
</dbReference>
<dbReference type="FunFam" id="3.40.50.300:FF:000973">
    <property type="entry name" value="Multidrug resistance-associated protein 4"/>
    <property type="match status" value="1"/>
</dbReference>
<evidence type="ECO:0000313" key="12">
    <source>
        <dbReference type="EMBL" id="CAD7222562.1"/>
    </source>
</evidence>
<dbReference type="GO" id="GO:0005524">
    <property type="term" value="F:ATP binding"/>
    <property type="evidence" value="ECO:0007669"/>
    <property type="project" value="UniProtKB-KW"/>
</dbReference>
<dbReference type="CDD" id="cd03244">
    <property type="entry name" value="ABCC_MRP_domain2"/>
    <property type="match status" value="1"/>
</dbReference>
<evidence type="ECO:0000256" key="10">
    <source>
        <dbReference type="SAM" id="MobiDB-lite"/>
    </source>
</evidence>
<reference evidence="12" key="1">
    <citation type="submission" date="2020-11" db="EMBL/GenBank/DDBJ databases">
        <authorList>
            <person name="Tran Van P."/>
        </authorList>
    </citation>
    <scope>NUCLEOTIDE SEQUENCE</scope>
</reference>
<dbReference type="CDD" id="cd03250">
    <property type="entry name" value="ABCC_MRP_domain1"/>
    <property type="match status" value="1"/>
</dbReference>
<feature type="compositionally biased region" description="Basic and acidic residues" evidence="10">
    <location>
        <begin position="1705"/>
        <end position="1729"/>
    </location>
</feature>
<evidence type="ECO:0000256" key="11">
    <source>
        <dbReference type="SAM" id="Phobius"/>
    </source>
</evidence>
<keyword evidence="3" id="KW-0813">Transport</keyword>
<feature type="compositionally biased region" description="Low complexity" evidence="10">
    <location>
        <begin position="2043"/>
        <end position="2056"/>
    </location>
</feature>
<protein>
    <submittedName>
        <fullName evidence="12">Uncharacterized protein</fullName>
    </submittedName>
</protein>
<feature type="region of interest" description="Disordered" evidence="10">
    <location>
        <begin position="2525"/>
        <end position="2546"/>
    </location>
</feature>
<evidence type="ECO:0000256" key="5">
    <source>
        <dbReference type="ARBA" id="ARBA00022737"/>
    </source>
</evidence>
<dbReference type="CDD" id="cd18593">
    <property type="entry name" value="ABC_6TM_MRP4_D1_like"/>
    <property type="match status" value="1"/>
</dbReference>
<feature type="compositionally biased region" description="Basic and acidic residues" evidence="10">
    <location>
        <begin position="2900"/>
        <end position="2911"/>
    </location>
</feature>
<comment type="similarity">
    <text evidence="2">Belongs to the ABC transporter superfamily. ABCC family. Conjugate transporter (TC 3.A.1.208) subfamily.</text>
</comment>
<feature type="region of interest" description="Disordered" evidence="10">
    <location>
        <begin position="2273"/>
        <end position="2309"/>
    </location>
</feature>
<feature type="region of interest" description="Disordered" evidence="10">
    <location>
        <begin position="1366"/>
        <end position="1390"/>
    </location>
</feature>
<dbReference type="FunFam" id="1.20.1560.10:FF:000026">
    <property type="entry name" value="Multidrug resistance-associated protein lethal(2)03659"/>
    <property type="match status" value="1"/>
</dbReference>
<keyword evidence="4 11" id="KW-0812">Transmembrane</keyword>
<dbReference type="PANTHER" id="PTHR24223:SF456">
    <property type="entry name" value="MULTIDRUG RESISTANCE-ASSOCIATED PROTEIN LETHAL(2)03659"/>
    <property type="match status" value="1"/>
</dbReference>
<feature type="compositionally biased region" description="Polar residues" evidence="10">
    <location>
        <begin position="2994"/>
        <end position="3003"/>
    </location>
</feature>
<feature type="compositionally biased region" description="Basic and acidic residues" evidence="10">
    <location>
        <begin position="1371"/>
        <end position="1390"/>
    </location>
</feature>
<evidence type="ECO:0000256" key="8">
    <source>
        <dbReference type="ARBA" id="ARBA00022989"/>
    </source>
</evidence>
<feature type="region of interest" description="Disordered" evidence="10">
    <location>
        <begin position="1894"/>
        <end position="1913"/>
    </location>
</feature>
<evidence type="ECO:0000256" key="4">
    <source>
        <dbReference type="ARBA" id="ARBA00022692"/>
    </source>
</evidence>
<feature type="transmembrane region" description="Helical" evidence="11">
    <location>
        <begin position="377"/>
        <end position="397"/>
    </location>
</feature>
<comment type="subcellular location">
    <subcellularLocation>
        <location evidence="1">Membrane</location>
        <topology evidence="1">Multi-pass membrane protein</topology>
    </subcellularLocation>
</comment>
<evidence type="ECO:0000256" key="2">
    <source>
        <dbReference type="ARBA" id="ARBA00009726"/>
    </source>
</evidence>
<feature type="compositionally biased region" description="Low complexity" evidence="10">
    <location>
        <begin position="2427"/>
        <end position="2454"/>
    </location>
</feature>
<dbReference type="PROSITE" id="PS50893">
    <property type="entry name" value="ABC_TRANSPORTER_2"/>
    <property type="match status" value="2"/>
</dbReference>
<feature type="transmembrane region" description="Helical" evidence="11">
    <location>
        <begin position="254"/>
        <end position="274"/>
    </location>
</feature>
<feature type="transmembrane region" description="Helical" evidence="11">
    <location>
        <begin position="869"/>
        <end position="891"/>
    </location>
</feature>
<keyword evidence="8 11" id="KW-1133">Transmembrane helix</keyword>
<feature type="compositionally biased region" description="Basic and acidic residues" evidence="10">
    <location>
        <begin position="2525"/>
        <end position="2539"/>
    </location>
</feature>
<feature type="transmembrane region" description="Helical" evidence="11">
    <location>
        <begin position="337"/>
        <end position="357"/>
    </location>
</feature>
<feature type="compositionally biased region" description="Polar residues" evidence="10">
    <location>
        <begin position="1900"/>
        <end position="1912"/>
    </location>
</feature>
<feature type="compositionally biased region" description="Polar residues" evidence="10">
    <location>
        <begin position="1958"/>
        <end position="1969"/>
    </location>
</feature>
<evidence type="ECO:0000256" key="1">
    <source>
        <dbReference type="ARBA" id="ARBA00004141"/>
    </source>
</evidence>
<sequence>MATSSTRYSFVRDRFPGPLKEKDHVEGRNCPEEKANLLSRMFFWWINPLFWRGFREDLEVEDLWDVPRCDESRHLGNLLENNWEKCCQGNKSKKESPPSLLKAVLMAFGRRYLLWGIVAFLEECVLRLSQPILMAFLIQYFDGKFQRREGIIFAVGIVLCSAFYCVTHHTFFFAVCRMGMQVRVACCSLIYRKAVRLSQSALSQTTVGQMVNLLSNDVNRFDQSLIMIHYLWVGPFQTIISAVILWKMVGPACLSGYVVLFLLVILQSYMGKIFSRLRQRTAAKTDERIRLMSEILDAMKVIKMYAWEKPFAEKVDKARREEIKVIRTTSNFRGFNMSFFFASGKIILLVSFATLVATGNAITAEKVFLAVSLFNNVRLVMTLFFPFGIAQAAETLVSLKRIEEFLLLPERVVPIDVWKSNCSANGFENSSPPSPRIDALRVADISAAWEEQEQKTMVLSNISFTVKPGELVAIVGAVGAGKSSLLNAILRELPLTSGEIHCPHKIGYVSQEPWVFSGTIQDNILLGRRMDTRLFPKVIHACALDKDLHQFPQGKDTFVGDKGITLSGGQKARLSLARALYQEADVYLLDDPLSAVDADVGRHLFDFCIMKHLKDKARVLVTHQLHFLSKADKIIVLSGGKIHAKGSLTDLLKVGVNVTAYMAQEDSVEDVRDSTISAPAVPSRRRMSSILSATSTESVYAACANEAAQELRDAGAPKSGPVAEAKAVGSLSWRVYWVYFRAGASYLMLFWLLTSNIVSQVAFSGSDVWLARWTEFESERMMNMTLSPVSWYKERQNALLIYVGIILTLVVFSMLRTYSFFKMCMDASATLHSRMFHAILRAPMKFFDENPVGRTLNRFSRDTGNMDDLLPTIAIDVVMIFLVVVAVIIVISLINPWILIPSGLMVLIFAYLRQYYIVTSRQIKRMEGVTRSPVFSHLSATLQGLATIRACRVEDEFCLTFDELQDEHSKTWFLFISTTRWFGIWLEWLMVFYISSVVSALMGLGDAVGGDIGLVISSATTLTGMFQWGVRQSAELENQMTSVERIVEYANLPSEKSLESQEDKRPPSSWPQNGAISLNHVFLAYDSKPGSRTVLNDLNFEIGAQENVGIVGRTGAGKSSFIAALFRLAEPTGQLLIDDVDVQEIGLHDLRKRLSIIPQEPVLFSGTLRQNLDPFGSRNDDELWGALAEVQLKAAVLELSGGLDAVVTDRGNNFSIGQRQLICLARAILNKNKILILDEATANVDLETDQLIQETLRTKFSNCTTITIAHRLDTIIDSDRIVVLDGGRLQQFSSPYELLQDKTGTFHKLVEHAGQNAFKRLYLLAAKVYEKKTGQHVEVSDSKITIEASKQQPVASIEQLPFIVESSSSSDNDRASDVDEKENIGDIEDHRSTDEMRIRNLDCDNGCELYLVVPLPLRHNRLAVRSDRQRVGDNVSCSHDSQGFVPTPPHHAPVTKEVYPTRDVYRRNLYLRCPPPVRRLYTARNPRCSSAESSRLPSSSDTGPISDDESVAPPRKRSRRFHSRSQGSESQNKCQGHSPSPGDPTWTPPEEEFAASCFLDPMRPGTEEKGVMVGSALVNAKWAGPNMATFHFRKGGDSESEEGGPNRLIARVSPRRRSEDPLLSSGRLCVSSPLKPPAAPSPSSDSDWLSTGGLSESELSGVGADTAEEILALVGMEKVPAEERVGERDETTQTMTTEEPLSTDAGEREKVDVEDNDPRCPCEKDDIHRLVSAAEDLVRSPPRGAGAEACGRRVSAVEVSGPSRTARVKQWLKETARLSRRKGQPREDNMDSCDASAEDSSSSVVSTSDDEGAGLMENGHSPLSGEEDQEASVATLRPSNLPLRPRLRPRRSSEHHKPRPWSMIHLQGPSASGLSIHGPFSHSESALNTLLVQPPAGFGSRSQTSMTSTPTLGSPMAAAMMLCSPMNGNTATLTPSPKKTPFPSTPATEDECHPFPLSASSQLSVSTQALRRKSRHPLPLSVQAYRHRKTKKSLVTNLVKSKSFSGSAPCNALDGPLTASTHSAPACPHSSYSDPATSCLSSESSSCSPSKEQQSEAFPQQVTTTKAAADFPLDEEEPTSLEPISLEQECHPFPLSASSQLSVSTQALRRKSRHPLPLSVQAYRHRKTKKSLVTNLVKSKSFSGSAPCNALDGPLTASTHSAPACVHSLYSDPATSCLSSESSSCSPSKEQQSEAFPQHVTTTKATADFPLDEEEPTSLEPISLEQAWDPYQAPVFASTRGDSSEEGVDEDKLKKLLDWDDYRTWIDSLSDATSVTRGSHRNSPLRAFRKRKSRHPSDISASEGEDSDIPGCLKPRSLFPALDANLRPFIPSPFVRDSKRQQETGRRLLERCAPTHFEEATALLRSATREAARLSSLIEAAAPASSAHDVWDWKPNLTNGTPGVQLPLEQESSFDGQKMSPISPAAALAQGRGLGRSSGASSPASSPRSSCPKSLESEMSSAGPASPRNSELQELRALLSAWTEFALEAENRKKEAEAAAREDLRGKMAALVRFLSALAEEIRKQREGERAEEKQRQMEDQLSPEETMDRIEQLKRCLEELSRQRQVLLTINLTVQALTTPPAAIDGEELLPRPRPPLPSPADGRSIPVGEGSSDHNDQSTSDSCRDVVVSVSCLTEQTTRATDGETEEMTILRRSFSDLYRTWDEIHAEAETSLARLQASLESGGEQQRKVLATFDELDQDETLTQEEPCTPVADHCPRIEESVTRGICHVVPKSRGGKTTSVKVVQSSVQQDLALPEEELLFILLFLNLDMETRSDRETLPEFTERDKNIAVWVQFKIGESNPAECHRKLSLVFGNQVPSLQTVEGLFERLGYVRTEGDEASSAATVDDTHSAHGKDERCPRIKLEHLGSLRNMLQTSVSSAAHEWYRLIQGKDMNRKGHDVNRLDTREPSAAPSEVDSPQDREERVSRCRGGGGCEGENCKPGVDNKGAKDPPTYENTSEAGDQNEGVQELPTDQNTSDAGDQNEGVQELPTDQNTSEAGDQNEGLKVQNTGEAGDENEGLKVKNTGEAGDENEGLKVQNTGEAGDENEGLKVQNTGEAGDENEGLKVQNTGEAGDENEGLKVQNTGEAGDENEGLKVQNTGEAGDENEGLKVQNTGEAGDENEGLKVQNTGEAGDENEGLKVQNTGEAGDENEGLKVQNTGEAGDENEGLKVQNTGEAGDENEGLKVQNTGEAGDENEGLKVQNTGEAGDENEGLKVQNTGEAGDENEGLKVQNTGEAGDENEGLKVQNTGEAGDENEGLKVQNTGEAGDENEGLKVQNTGEAGDENEGLKVQNTGEAGDENEGLKVQNTGEAGNENEGVNDLPTDQNTSEAGDKNEGVNDLPTDQNTSEAGDKNEGVKDLPTDQNTSEAGDENEGVKVQNTGEAGDENEGVKDLPTDQNTSEAWDENEGVKDLPTDQNTGEAGDENIRIDGLSPDRKTCVVVSTGFPPSLGPDVAGSTVASPKKPRRRRMKREVLIANQSETSSQGSRSAAPEAHHQPRHLFQRYSGEEQATRDFLYGSCPCPETDSWRREFS</sequence>
<organism evidence="12">
    <name type="scientific">Cyprideis torosa</name>
    <dbReference type="NCBI Taxonomy" id="163714"/>
    <lineage>
        <taxon>Eukaryota</taxon>
        <taxon>Metazoa</taxon>
        <taxon>Ecdysozoa</taxon>
        <taxon>Arthropoda</taxon>
        <taxon>Crustacea</taxon>
        <taxon>Oligostraca</taxon>
        <taxon>Ostracoda</taxon>
        <taxon>Podocopa</taxon>
        <taxon>Podocopida</taxon>
        <taxon>Cytherocopina</taxon>
        <taxon>Cytheroidea</taxon>
        <taxon>Cytherideidae</taxon>
        <taxon>Cyprideis</taxon>
    </lineage>
</organism>
<feature type="compositionally biased region" description="Basic residues" evidence="10">
    <location>
        <begin position="1845"/>
        <end position="1859"/>
    </location>
</feature>
<dbReference type="PROSITE" id="PS50929">
    <property type="entry name" value="ABC_TM1F"/>
    <property type="match status" value="2"/>
</dbReference>
<feature type="compositionally biased region" description="Polar residues" evidence="10">
    <location>
        <begin position="1524"/>
        <end position="1538"/>
    </location>
</feature>
<feature type="transmembrane region" description="Helical" evidence="11">
    <location>
        <begin position="736"/>
        <end position="754"/>
    </location>
</feature>
<dbReference type="InterPro" id="IPR036640">
    <property type="entry name" value="ABC1_TM_sf"/>
</dbReference>
<feature type="transmembrane region" description="Helical" evidence="11">
    <location>
        <begin position="230"/>
        <end position="248"/>
    </location>
</feature>
<feature type="region of interest" description="Disordered" evidence="10">
    <location>
        <begin position="1591"/>
        <end position="1662"/>
    </location>
</feature>
<feature type="region of interest" description="Disordered" evidence="10">
    <location>
        <begin position="2401"/>
        <end position="2420"/>
    </location>
</feature>
<accession>A0A7R8ZFT3</accession>
<feature type="compositionally biased region" description="Basic and acidic residues" evidence="10">
    <location>
        <begin position="3355"/>
        <end position="3366"/>
    </location>
</feature>
<feature type="compositionally biased region" description="Low complexity" evidence="10">
    <location>
        <begin position="1792"/>
        <end position="1807"/>
    </location>
</feature>
<name>A0A7R8ZFT3_9CRUS</name>
<feature type="region of interest" description="Disordered" evidence="10">
    <location>
        <begin position="2180"/>
        <end position="2200"/>
    </location>
</feature>
<dbReference type="FunFam" id="1.20.1560.10:FF:000014">
    <property type="entry name" value="Multidrug resistance-associated protein member 4"/>
    <property type="match status" value="1"/>
</dbReference>
<evidence type="ECO:0000256" key="9">
    <source>
        <dbReference type="ARBA" id="ARBA00023136"/>
    </source>
</evidence>
<dbReference type="InterPro" id="IPR017871">
    <property type="entry name" value="ABC_transporter-like_CS"/>
</dbReference>
<feature type="transmembrane region" description="Helical" evidence="11">
    <location>
        <begin position="897"/>
        <end position="916"/>
    </location>
</feature>
<dbReference type="SUPFAM" id="SSF90123">
    <property type="entry name" value="ABC transporter transmembrane region"/>
    <property type="match status" value="2"/>
</dbReference>
<proteinExistence type="inferred from homology"/>
<keyword evidence="5" id="KW-0677">Repeat</keyword>